<evidence type="ECO:0000313" key="4">
    <source>
        <dbReference type="Proteomes" id="UP000515163"/>
    </source>
</evidence>
<evidence type="ECO:0000256" key="3">
    <source>
        <dbReference type="SAM" id="SignalP"/>
    </source>
</evidence>
<name>A0A6P8HY47_ACTTE</name>
<proteinExistence type="predicted"/>
<feature type="compositionally biased region" description="Basic residues" evidence="1">
    <location>
        <begin position="38"/>
        <end position="57"/>
    </location>
</feature>
<feature type="compositionally biased region" description="Low complexity" evidence="1">
    <location>
        <begin position="58"/>
        <end position="71"/>
    </location>
</feature>
<feature type="compositionally biased region" description="Polar residues" evidence="1">
    <location>
        <begin position="139"/>
        <end position="149"/>
    </location>
</feature>
<reference evidence="5" key="1">
    <citation type="submission" date="2025-08" db="UniProtKB">
        <authorList>
            <consortium name="RefSeq"/>
        </authorList>
    </citation>
    <scope>IDENTIFICATION</scope>
    <source>
        <tissue evidence="5">Tentacle</tissue>
    </source>
</reference>
<keyword evidence="2" id="KW-0812">Transmembrane</keyword>
<feature type="chain" id="PRO_5027879584" evidence="3">
    <location>
        <begin position="24"/>
        <end position="265"/>
    </location>
</feature>
<feature type="compositionally biased region" description="Polar residues" evidence="1">
    <location>
        <begin position="170"/>
        <end position="181"/>
    </location>
</feature>
<gene>
    <name evidence="5" type="primary">LOC116294187</name>
</gene>
<dbReference type="AlphaFoldDB" id="A0A6P8HY47"/>
<feature type="region of interest" description="Disordered" evidence="1">
    <location>
        <begin position="112"/>
        <end position="265"/>
    </location>
</feature>
<evidence type="ECO:0000256" key="1">
    <source>
        <dbReference type="SAM" id="MobiDB-lite"/>
    </source>
</evidence>
<feature type="signal peptide" evidence="3">
    <location>
        <begin position="1"/>
        <end position="23"/>
    </location>
</feature>
<accession>A0A6P8HY47</accession>
<evidence type="ECO:0000256" key="2">
    <source>
        <dbReference type="SAM" id="Phobius"/>
    </source>
</evidence>
<keyword evidence="3" id="KW-0732">Signal</keyword>
<dbReference type="InParanoid" id="A0A6P8HY47"/>
<feature type="compositionally biased region" description="Polar residues" evidence="1">
    <location>
        <begin position="201"/>
        <end position="210"/>
    </location>
</feature>
<keyword evidence="2" id="KW-1133">Transmembrane helix</keyword>
<feature type="transmembrane region" description="Helical" evidence="2">
    <location>
        <begin position="74"/>
        <end position="99"/>
    </location>
</feature>
<organism evidence="4 5">
    <name type="scientific">Actinia tenebrosa</name>
    <name type="common">Australian red waratah sea anemone</name>
    <dbReference type="NCBI Taxonomy" id="6105"/>
    <lineage>
        <taxon>Eukaryota</taxon>
        <taxon>Metazoa</taxon>
        <taxon>Cnidaria</taxon>
        <taxon>Anthozoa</taxon>
        <taxon>Hexacorallia</taxon>
        <taxon>Actiniaria</taxon>
        <taxon>Actiniidae</taxon>
        <taxon>Actinia</taxon>
    </lineage>
</organism>
<dbReference type="GeneID" id="116294187"/>
<keyword evidence="2" id="KW-0472">Membrane</keyword>
<dbReference type="OrthoDB" id="10407579at2759"/>
<dbReference type="KEGG" id="aten:116294187"/>
<evidence type="ECO:0000313" key="5">
    <source>
        <dbReference type="RefSeq" id="XP_031557595.1"/>
    </source>
</evidence>
<sequence>MKIDLKLLLVILAVVLLVEFLAAAEPLLRIRSSSSTSRRRSLGSTRRRTSSLSRRRSSSSSSNSSSSTGGSSTVTVVVVVVIVVIVLVIIIISCCGYLIHCRQRGRQPVFEQEEQELEPRDPIFKGPQDGDTGSKTDGETTNESNQQKNSDFDKKGVDAGSLLPYPPEASDQNAAYPQTSFPYPPQEGNYPPDEIKHAPSYPTQSTNSAYPPQGSGEEEPGVPQAIWPGQPREGSTVSAPRIQFESGDDLPPPPSYEDIDTKKKM</sequence>
<feature type="region of interest" description="Disordered" evidence="1">
    <location>
        <begin position="38"/>
        <end position="71"/>
    </location>
</feature>
<dbReference type="RefSeq" id="XP_031557595.1">
    <property type="nucleotide sequence ID" value="XM_031701735.1"/>
</dbReference>
<dbReference type="Proteomes" id="UP000515163">
    <property type="component" value="Unplaced"/>
</dbReference>
<keyword evidence="4" id="KW-1185">Reference proteome</keyword>
<protein>
    <submittedName>
        <fullName evidence="5">Uncharacterized protein LOC116294187</fullName>
    </submittedName>
</protein>